<sequence>MIDTTPFTPGERVLYDALFGASRFELKITFWDLPAPSIADVAGEYDALLLNQGHWIESRLIRAAFGSRGPWFGKAFRPINDFVGEGYNCFGTHDAPIQDLMMDTYIDHSHLVTGPSFILDYRQRNQGMIRHLVGELRVLSPSILLGMGTFGPRGRRQRRLRRVIPFALIQSGRPYCIGDSTTALATDASTPQAA</sequence>
<reference evidence="1 2" key="1">
    <citation type="submission" date="2019-02" db="EMBL/GenBank/DDBJ databases">
        <title>Deep-cultivation of Planctomycetes and their phenomic and genomic characterization uncovers novel biology.</title>
        <authorList>
            <person name="Wiegand S."/>
            <person name="Jogler M."/>
            <person name="Boedeker C."/>
            <person name="Pinto D."/>
            <person name="Vollmers J."/>
            <person name="Rivas-Marin E."/>
            <person name="Kohn T."/>
            <person name="Peeters S.H."/>
            <person name="Heuer A."/>
            <person name="Rast P."/>
            <person name="Oberbeckmann S."/>
            <person name="Bunk B."/>
            <person name="Jeske O."/>
            <person name="Meyerdierks A."/>
            <person name="Storesund J.E."/>
            <person name="Kallscheuer N."/>
            <person name="Luecker S."/>
            <person name="Lage O.M."/>
            <person name="Pohl T."/>
            <person name="Merkel B.J."/>
            <person name="Hornburger P."/>
            <person name="Mueller R.-W."/>
            <person name="Bruemmer F."/>
            <person name="Labrenz M."/>
            <person name="Spormann A.M."/>
            <person name="Op den Camp H."/>
            <person name="Overmann J."/>
            <person name="Amann R."/>
            <person name="Jetten M.S.M."/>
            <person name="Mascher T."/>
            <person name="Medema M.H."/>
            <person name="Devos D.P."/>
            <person name="Kaster A.-K."/>
            <person name="Ovreas L."/>
            <person name="Rohde M."/>
            <person name="Galperin M.Y."/>
            <person name="Jogler C."/>
        </authorList>
    </citation>
    <scope>NUCLEOTIDE SEQUENCE [LARGE SCALE GENOMIC DNA]</scope>
    <source>
        <strain evidence="1 2">K22_7</strain>
    </source>
</reference>
<evidence type="ECO:0000313" key="2">
    <source>
        <dbReference type="Proteomes" id="UP000318538"/>
    </source>
</evidence>
<evidence type="ECO:0000313" key="1">
    <source>
        <dbReference type="EMBL" id="QDT01823.1"/>
    </source>
</evidence>
<dbReference type="KEGG" id="rlc:K227x_01910"/>
<proteinExistence type="predicted"/>
<dbReference type="AlphaFoldDB" id="A0A517N3W0"/>
<dbReference type="EMBL" id="CP036525">
    <property type="protein sequence ID" value="QDT01823.1"/>
    <property type="molecule type" value="Genomic_DNA"/>
</dbReference>
<gene>
    <name evidence="1" type="ORF">K227x_01910</name>
</gene>
<dbReference type="Proteomes" id="UP000318538">
    <property type="component" value="Chromosome"/>
</dbReference>
<accession>A0A517N3W0</accession>
<dbReference type="OrthoDB" id="4533163at2"/>
<protein>
    <submittedName>
        <fullName evidence="1">Uncharacterized protein</fullName>
    </submittedName>
</protein>
<organism evidence="1 2">
    <name type="scientific">Rubripirellula lacrimiformis</name>
    <dbReference type="NCBI Taxonomy" id="1930273"/>
    <lineage>
        <taxon>Bacteria</taxon>
        <taxon>Pseudomonadati</taxon>
        <taxon>Planctomycetota</taxon>
        <taxon>Planctomycetia</taxon>
        <taxon>Pirellulales</taxon>
        <taxon>Pirellulaceae</taxon>
        <taxon>Rubripirellula</taxon>
    </lineage>
</organism>
<dbReference type="RefSeq" id="WP_145167641.1">
    <property type="nucleotide sequence ID" value="NZ_CP036525.1"/>
</dbReference>
<name>A0A517N3W0_9BACT</name>
<keyword evidence="2" id="KW-1185">Reference proteome</keyword>